<reference evidence="2" key="2">
    <citation type="submission" date="2021-04" db="EMBL/GenBank/DDBJ databases">
        <authorList>
            <person name="Gilroy R."/>
        </authorList>
    </citation>
    <scope>NUCLEOTIDE SEQUENCE</scope>
    <source>
        <strain evidence="2">CHK185-5351</strain>
    </source>
</reference>
<accession>A0A9D2SN32</accession>
<reference evidence="2" key="1">
    <citation type="journal article" date="2021" name="PeerJ">
        <title>Extensive microbial diversity within the chicken gut microbiome revealed by metagenomics and culture.</title>
        <authorList>
            <person name="Gilroy R."/>
            <person name="Ravi A."/>
            <person name="Getino M."/>
            <person name="Pursley I."/>
            <person name="Horton D.L."/>
            <person name="Alikhan N.F."/>
            <person name="Baker D."/>
            <person name="Gharbi K."/>
            <person name="Hall N."/>
            <person name="Watson M."/>
            <person name="Adriaenssens E.M."/>
            <person name="Foster-Nyarko E."/>
            <person name="Jarju S."/>
            <person name="Secka A."/>
            <person name="Antonio M."/>
            <person name="Oren A."/>
            <person name="Chaudhuri R.R."/>
            <person name="La Ragione R."/>
            <person name="Hildebrand F."/>
            <person name="Pallen M.J."/>
        </authorList>
    </citation>
    <scope>NUCLEOTIDE SEQUENCE</scope>
    <source>
        <strain evidence="2">CHK185-5351</strain>
    </source>
</reference>
<evidence type="ECO:0000313" key="2">
    <source>
        <dbReference type="EMBL" id="HJC15372.1"/>
    </source>
</evidence>
<proteinExistence type="predicted"/>
<evidence type="ECO:0000259" key="1">
    <source>
        <dbReference type="Pfam" id="PF00149"/>
    </source>
</evidence>
<protein>
    <submittedName>
        <fullName evidence="2">Metallophosphoesterase</fullName>
    </submittedName>
</protein>
<gene>
    <name evidence="2" type="ORF">H9705_06030</name>
</gene>
<dbReference type="GO" id="GO:0016791">
    <property type="term" value="F:phosphatase activity"/>
    <property type="evidence" value="ECO:0007669"/>
    <property type="project" value="TreeGrafter"/>
</dbReference>
<evidence type="ECO:0000313" key="3">
    <source>
        <dbReference type="Proteomes" id="UP000823849"/>
    </source>
</evidence>
<dbReference type="PANTHER" id="PTHR42850:SF4">
    <property type="entry name" value="ZINC-DEPENDENT ENDOPOLYPHOSPHATASE"/>
    <property type="match status" value="1"/>
</dbReference>
<dbReference type="InterPro" id="IPR050126">
    <property type="entry name" value="Ap4A_hydrolase"/>
</dbReference>
<organism evidence="2 3">
    <name type="scientific">Candidatus Fusicatenibacter intestinigallinarum</name>
    <dbReference type="NCBI Taxonomy" id="2838598"/>
    <lineage>
        <taxon>Bacteria</taxon>
        <taxon>Bacillati</taxon>
        <taxon>Bacillota</taxon>
        <taxon>Clostridia</taxon>
        <taxon>Lachnospirales</taxon>
        <taxon>Lachnospiraceae</taxon>
        <taxon>Fusicatenibacter</taxon>
    </lineage>
</organism>
<dbReference type="InterPro" id="IPR004843">
    <property type="entry name" value="Calcineurin-like_PHP"/>
</dbReference>
<dbReference type="EMBL" id="DWWU01000024">
    <property type="protein sequence ID" value="HJC15372.1"/>
    <property type="molecule type" value="Genomic_DNA"/>
</dbReference>
<dbReference type="AlphaFoldDB" id="A0A9D2SN32"/>
<dbReference type="GO" id="GO:0005737">
    <property type="term" value="C:cytoplasm"/>
    <property type="evidence" value="ECO:0007669"/>
    <property type="project" value="TreeGrafter"/>
</dbReference>
<dbReference type="SUPFAM" id="SSF56300">
    <property type="entry name" value="Metallo-dependent phosphatases"/>
    <property type="match status" value="1"/>
</dbReference>
<dbReference type="Pfam" id="PF00149">
    <property type="entry name" value="Metallophos"/>
    <property type="match status" value="1"/>
</dbReference>
<name>A0A9D2SN32_9FIRM</name>
<comment type="caution">
    <text evidence="2">The sequence shown here is derived from an EMBL/GenBank/DDBJ whole genome shotgun (WGS) entry which is preliminary data.</text>
</comment>
<feature type="domain" description="Calcineurin-like phosphoesterase" evidence="1">
    <location>
        <begin position="2"/>
        <end position="142"/>
    </location>
</feature>
<sequence>MIYLISDVHGRYEEFVRLLRKVRFRKTDQLYVLGDVIDRGENNLKMLDFCRLEENVTLLKGNHELFMQRYLEGSPWLREHWKSWGGNTTLRELERTPEEKKEEYLQYLQGLPHWKCLRVNETDYFLTHSGFSVEIAEPVMREDGKINIEESVRLFVKLDEWAYLVSDDLHFLPASITFDRYIICGHYPTLEYRAEGGVYRTPKFTDIDCGCAWKQPSPHRRMACLCLDTGEVVYQKLRTVRM</sequence>
<dbReference type="Proteomes" id="UP000823849">
    <property type="component" value="Unassembled WGS sequence"/>
</dbReference>
<dbReference type="Gene3D" id="3.60.21.10">
    <property type="match status" value="1"/>
</dbReference>
<dbReference type="InterPro" id="IPR029052">
    <property type="entry name" value="Metallo-depent_PP-like"/>
</dbReference>
<dbReference type="PANTHER" id="PTHR42850">
    <property type="entry name" value="METALLOPHOSPHOESTERASE"/>
    <property type="match status" value="1"/>
</dbReference>